<evidence type="ECO:0000259" key="1">
    <source>
        <dbReference type="Pfam" id="PF06114"/>
    </source>
</evidence>
<organism evidence="2 3">
    <name type="scientific">Sediminibacterium goheungense</name>
    <dbReference type="NCBI Taxonomy" id="1086393"/>
    <lineage>
        <taxon>Bacteria</taxon>
        <taxon>Pseudomonadati</taxon>
        <taxon>Bacteroidota</taxon>
        <taxon>Chitinophagia</taxon>
        <taxon>Chitinophagales</taxon>
        <taxon>Chitinophagaceae</taxon>
        <taxon>Sediminibacterium</taxon>
    </lineage>
</organism>
<gene>
    <name evidence="2" type="ORF">BC659_0879</name>
</gene>
<dbReference type="EMBL" id="SNWP01000010">
    <property type="protein sequence ID" value="TDO28799.1"/>
    <property type="molecule type" value="Genomic_DNA"/>
</dbReference>
<evidence type="ECO:0000313" key="2">
    <source>
        <dbReference type="EMBL" id="TDO28799.1"/>
    </source>
</evidence>
<dbReference type="Gene3D" id="1.10.10.2910">
    <property type="match status" value="1"/>
</dbReference>
<comment type="caution">
    <text evidence="2">The sequence shown here is derived from an EMBL/GenBank/DDBJ whole genome shotgun (WGS) entry which is preliminary data.</text>
</comment>
<reference evidence="2 3" key="1">
    <citation type="submission" date="2019-03" db="EMBL/GenBank/DDBJ databases">
        <title>Genomic Encyclopedia of Archaeal and Bacterial Type Strains, Phase II (KMG-II): from individual species to whole genera.</title>
        <authorList>
            <person name="Goeker M."/>
        </authorList>
    </citation>
    <scope>NUCLEOTIDE SEQUENCE [LARGE SCALE GENOMIC DNA]</scope>
    <source>
        <strain evidence="2 3">DSM 28323</strain>
    </source>
</reference>
<name>A0A4R6J0R0_9BACT</name>
<dbReference type="AlphaFoldDB" id="A0A4R6J0R0"/>
<dbReference type="PANTHER" id="PTHR43236:SF2">
    <property type="entry name" value="BLL0069 PROTEIN"/>
    <property type="match status" value="1"/>
</dbReference>
<feature type="domain" description="IrrE N-terminal-like" evidence="1">
    <location>
        <begin position="165"/>
        <end position="291"/>
    </location>
</feature>
<dbReference type="OrthoDB" id="9796786at2"/>
<accession>A0A4R6J0R0</accession>
<dbReference type="Proteomes" id="UP000295741">
    <property type="component" value="Unassembled WGS sequence"/>
</dbReference>
<sequence length="375" mass="43002">MRTEVNINADMYTWAIARAGYNLSDFAVKFPKIQDWVDQKKKPTVKQLEAFSKKVHLPFGYLFLPEPPKESLPIPFFRTTNGSQNNVSVNVYDTILLMQQRQDWLKEYLKENEFQPLPFVGKFHNSQNYKEIVADIRNTLGLNNEWASSFKTWQDALDHLAQKIEDIGITIVFNGIVENNTSRPITVDECRGFVLVDPIAPFMFINNADGKAAQLFTIIHELAHIWTGHSAGFDFRQLLPANDPIELLCDKVSAEFLVPAESFTKVWNSKPGIAPTAKYFKVSEIVIARRALDLGYLTKKEFFAFYNDYSKREFLKKENQGEGGNFYATTKKRIGLSFAAHVNQAVKSGKLLYRDAYKLTSLKGDTYETFFTKHF</sequence>
<protein>
    <submittedName>
        <fullName evidence="2">Uncharacterized protein DUF955</fullName>
    </submittedName>
</protein>
<dbReference type="InterPro" id="IPR010359">
    <property type="entry name" value="IrrE_HExxH"/>
</dbReference>
<dbReference type="InterPro" id="IPR052345">
    <property type="entry name" value="Rad_response_metalloprotease"/>
</dbReference>
<dbReference type="PANTHER" id="PTHR43236">
    <property type="entry name" value="ANTITOXIN HIGA1"/>
    <property type="match status" value="1"/>
</dbReference>
<proteinExistence type="predicted"/>
<dbReference type="RefSeq" id="WP_133473422.1">
    <property type="nucleotide sequence ID" value="NZ_SNWP01000010.1"/>
</dbReference>
<evidence type="ECO:0000313" key="3">
    <source>
        <dbReference type="Proteomes" id="UP000295741"/>
    </source>
</evidence>
<dbReference type="Pfam" id="PF06114">
    <property type="entry name" value="Peptidase_M78"/>
    <property type="match status" value="1"/>
</dbReference>
<keyword evidence="3" id="KW-1185">Reference proteome</keyword>